<keyword evidence="1" id="KW-0175">Coiled coil</keyword>
<sequence length="943" mass="110681">MERQKKPLSVWKRTAEKEAAKLLSNMNIAQLREQVAKLEEKEREQRERMQGVYQSHLANLTSAFARLMEQKENVKEISKYAQSLYVYCQQPWNEREETKPSYDVEPPCEKNTTERLDNLDMASKLELCRDDLSLMVDSLESATRHLDSGDFLACYLDLCIVRQRKEQLEQRLVALTTEPLKQFLSSLWDSQEVLRHRLEHRIAEYLETTDYVHPSTAWIGLLLLHNNSKSSTLDDKCREFFHLRYRCLSQYLSTDSSSSSDKPSLETLEAGMNCITSTLLTYEELMQERTKPTLMIPNLESYSQDAKTTTVVQWLLPSQEDHCAVLDKWIGEWIEKVNLDMNTHLERWLKQQVVTEQNVDRWSQLFHSTISKLDTTLSTLQDQNRKVEHLKNLRRTMTVSLVTCIDYVLESMLNHRFKEAEERIGQDLGRIIKENISTSFSNSYWKYCGDWSAMFWMYIDQEEQERKEHQKTFTRSLLDSEPCSWEVWMDEFLIVDDINIRRWYVPFTQHLQQLFHQTFPFLQSLLFDEEKQSVVESVHQQMTQRCVQFFQSLEKKLDLLLPNICPLCDTKRIPNNDHLQDFVLSGVLYLYRCCRLVRNFVSSCFTTIAELQKVDIGITIPTSLAEQKSQYHLIHHIVYLSMIRWLKPQSFCYSSLEQEPATTASSNSPNEWNKYPSEALVQCLMQFGKYNLLLDALYFPEDTLRLVTCSHFIKWLECCVGLVNLNEMASTSSLLQLYIDLVWMGDICLIKKANQPEQQQQQEDTFLSTHAKWKEYVDYVETLLCHKDHLAKDWKEQIRSYSSVHLDRMGHLLGRLSMIPRSHSKQQERPKEEMETYSLPILPAVGRFPYLPAPTPSLLHRRYRNKRFSETKWLETTTATNTTMNPTDTWEQSSSTNKNKKENTSVVDFASQFVGQQMGKFGFKFLDSWRAAGGASSFQEMEK</sequence>
<evidence type="ECO:0000256" key="2">
    <source>
        <dbReference type="SAM" id="MobiDB-lite"/>
    </source>
</evidence>
<name>A0AAV9IK80_9RHOD</name>
<feature type="coiled-coil region" evidence="1">
    <location>
        <begin position="12"/>
        <end position="77"/>
    </location>
</feature>
<proteinExistence type="predicted"/>
<dbReference type="AlphaFoldDB" id="A0AAV9IK80"/>
<accession>A0AAV9IK80</accession>
<keyword evidence="4" id="KW-1185">Reference proteome</keyword>
<evidence type="ECO:0000256" key="1">
    <source>
        <dbReference type="SAM" id="Coils"/>
    </source>
</evidence>
<protein>
    <submittedName>
        <fullName evidence="3">Uncharacterized protein</fullName>
    </submittedName>
</protein>
<evidence type="ECO:0000313" key="3">
    <source>
        <dbReference type="EMBL" id="KAK4527669.1"/>
    </source>
</evidence>
<comment type="caution">
    <text evidence="3">The sequence shown here is derived from an EMBL/GenBank/DDBJ whole genome shotgun (WGS) entry which is preliminary data.</text>
</comment>
<feature type="compositionally biased region" description="Low complexity" evidence="2">
    <location>
        <begin position="880"/>
        <end position="889"/>
    </location>
</feature>
<gene>
    <name evidence="3" type="ORF">GAYE_SCF42G5594</name>
</gene>
<feature type="region of interest" description="Disordered" evidence="2">
    <location>
        <begin position="880"/>
        <end position="900"/>
    </location>
</feature>
<organism evidence="3 4">
    <name type="scientific">Galdieria yellowstonensis</name>
    <dbReference type="NCBI Taxonomy" id="3028027"/>
    <lineage>
        <taxon>Eukaryota</taxon>
        <taxon>Rhodophyta</taxon>
        <taxon>Bangiophyceae</taxon>
        <taxon>Galdieriales</taxon>
        <taxon>Galdieriaceae</taxon>
        <taxon>Galdieria</taxon>
    </lineage>
</organism>
<reference evidence="3 4" key="1">
    <citation type="submission" date="2022-07" db="EMBL/GenBank/DDBJ databases">
        <title>Genome-wide signatures of adaptation to extreme environments.</title>
        <authorList>
            <person name="Cho C.H."/>
            <person name="Yoon H.S."/>
        </authorList>
    </citation>
    <scope>NUCLEOTIDE SEQUENCE [LARGE SCALE GENOMIC DNA]</scope>
    <source>
        <strain evidence="3 4">108.79 E11</strain>
    </source>
</reference>
<evidence type="ECO:0000313" key="4">
    <source>
        <dbReference type="Proteomes" id="UP001300502"/>
    </source>
</evidence>
<dbReference type="Proteomes" id="UP001300502">
    <property type="component" value="Unassembled WGS sequence"/>
</dbReference>
<dbReference type="EMBL" id="JANCYU010000054">
    <property type="protein sequence ID" value="KAK4527669.1"/>
    <property type="molecule type" value="Genomic_DNA"/>
</dbReference>